<dbReference type="SUPFAM" id="SSF52047">
    <property type="entry name" value="RNI-like"/>
    <property type="match status" value="1"/>
</dbReference>
<protein>
    <recommendedName>
        <fullName evidence="3">RNI-like protein</fullName>
    </recommendedName>
</protein>
<dbReference type="AlphaFoldDB" id="A0A137NVL7"/>
<sequence length="451" mass="53016">MDNINKLKINWLNIIIQQDFIQYLESDLLKEIALISKLVREKLKSRLFSNLELSDNNYDFKFQENLFIELLNFYANQESQSYSRRMLKHRLKSLNVETSLNDYIYSLKDIKMFTKSFYFDELKKCEYFLFLIIPIFDNLTSLKLNHCTIPLIGFYKLGESLSSLKSIELILVTFIKLPKEEIKPVDIKFPCNLTNLDIFYCAISNNKLPLDPVKFMLSNDNRVATNNYILPNVTIPNLKNLAFIENDENSIGLKNFLSANPSLYSLNIERFDMSIIQKLNSLNSLELDIIEYIDTKFQAPILVNIKKLKFRSIYFDNFENIKKLCSLCSNLQELDFNMTYSDQVQSSINNFLVPVLSSLHQLKTFKLSLTTEENENLDITKFSNIESIIIETESSTIFNLNFYGCKNLKKLEFVSYTREVNTKKFKDKFNGYKNWVFKFSENTIRGYKRSK</sequence>
<dbReference type="OrthoDB" id="612216at2759"/>
<dbReference type="EMBL" id="KQ964687">
    <property type="protein sequence ID" value="KXN66812.1"/>
    <property type="molecule type" value="Genomic_DNA"/>
</dbReference>
<evidence type="ECO:0008006" key="3">
    <source>
        <dbReference type="Google" id="ProtNLM"/>
    </source>
</evidence>
<proteinExistence type="predicted"/>
<dbReference type="Proteomes" id="UP000070444">
    <property type="component" value="Unassembled WGS sequence"/>
</dbReference>
<dbReference type="InterPro" id="IPR032675">
    <property type="entry name" value="LRR_dom_sf"/>
</dbReference>
<organism evidence="1 2">
    <name type="scientific">Conidiobolus coronatus (strain ATCC 28846 / CBS 209.66 / NRRL 28638)</name>
    <name type="common">Delacroixia coronata</name>
    <dbReference type="NCBI Taxonomy" id="796925"/>
    <lineage>
        <taxon>Eukaryota</taxon>
        <taxon>Fungi</taxon>
        <taxon>Fungi incertae sedis</taxon>
        <taxon>Zoopagomycota</taxon>
        <taxon>Entomophthoromycotina</taxon>
        <taxon>Entomophthoromycetes</taxon>
        <taxon>Entomophthorales</taxon>
        <taxon>Ancylistaceae</taxon>
        <taxon>Conidiobolus</taxon>
    </lineage>
</organism>
<evidence type="ECO:0000313" key="2">
    <source>
        <dbReference type="Proteomes" id="UP000070444"/>
    </source>
</evidence>
<accession>A0A137NVL7</accession>
<gene>
    <name evidence="1" type="ORF">CONCODRAFT_11253</name>
</gene>
<reference evidence="1 2" key="1">
    <citation type="journal article" date="2015" name="Genome Biol. Evol.">
        <title>Phylogenomic analyses indicate that early fungi evolved digesting cell walls of algal ancestors of land plants.</title>
        <authorList>
            <person name="Chang Y."/>
            <person name="Wang S."/>
            <person name="Sekimoto S."/>
            <person name="Aerts A.L."/>
            <person name="Choi C."/>
            <person name="Clum A."/>
            <person name="LaButti K.M."/>
            <person name="Lindquist E.A."/>
            <person name="Yee Ngan C."/>
            <person name="Ohm R.A."/>
            <person name="Salamov A.A."/>
            <person name="Grigoriev I.V."/>
            <person name="Spatafora J.W."/>
            <person name="Berbee M.L."/>
        </authorList>
    </citation>
    <scope>NUCLEOTIDE SEQUENCE [LARGE SCALE GENOMIC DNA]</scope>
    <source>
        <strain evidence="1 2">NRRL 28638</strain>
    </source>
</reference>
<dbReference type="Gene3D" id="3.80.10.10">
    <property type="entry name" value="Ribonuclease Inhibitor"/>
    <property type="match status" value="1"/>
</dbReference>
<keyword evidence="2" id="KW-1185">Reference proteome</keyword>
<name>A0A137NVL7_CONC2</name>
<evidence type="ECO:0000313" key="1">
    <source>
        <dbReference type="EMBL" id="KXN66812.1"/>
    </source>
</evidence>